<proteinExistence type="predicted"/>
<dbReference type="STRING" id="1095629.A0A0C9WGX7"/>
<name>A0A0C9WGX7_9AGAR</name>
<feature type="non-terminal residue" evidence="3">
    <location>
        <position position="467"/>
    </location>
</feature>
<protein>
    <recommendedName>
        <fullName evidence="2">Nephrocystin 3-like N-terminal domain-containing protein</fullName>
    </recommendedName>
</protein>
<dbReference type="Proteomes" id="UP000054477">
    <property type="component" value="Unassembled WGS sequence"/>
</dbReference>
<dbReference type="PANTHER" id="PTHR10039:SF14">
    <property type="entry name" value="NACHT DOMAIN-CONTAINING PROTEIN"/>
    <property type="match status" value="1"/>
</dbReference>
<dbReference type="OrthoDB" id="5967843at2759"/>
<dbReference type="HOGENOM" id="CLU_000288_6_10_1"/>
<dbReference type="EMBL" id="KN839247">
    <property type="protein sequence ID" value="KIJ90214.1"/>
    <property type="molecule type" value="Genomic_DNA"/>
</dbReference>
<keyword evidence="4" id="KW-1185">Reference proteome</keyword>
<reference evidence="3 4" key="1">
    <citation type="submission" date="2014-04" db="EMBL/GenBank/DDBJ databases">
        <authorList>
            <consortium name="DOE Joint Genome Institute"/>
            <person name="Kuo A."/>
            <person name="Kohler A."/>
            <person name="Nagy L.G."/>
            <person name="Floudas D."/>
            <person name="Copeland A."/>
            <person name="Barry K.W."/>
            <person name="Cichocki N."/>
            <person name="Veneault-Fourrey C."/>
            <person name="LaButti K."/>
            <person name="Lindquist E.A."/>
            <person name="Lipzen A."/>
            <person name="Lundell T."/>
            <person name="Morin E."/>
            <person name="Murat C."/>
            <person name="Sun H."/>
            <person name="Tunlid A."/>
            <person name="Henrissat B."/>
            <person name="Grigoriev I.V."/>
            <person name="Hibbett D.S."/>
            <person name="Martin F."/>
            <person name="Nordberg H.P."/>
            <person name="Cantor M.N."/>
            <person name="Hua S.X."/>
        </authorList>
    </citation>
    <scope>NUCLEOTIDE SEQUENCE [LARGE SCALE GENOMIC DNA]</scope>
    <source>
        <strain evidence="3 4">LaAM-08-1</strain>
    </source>
</reference>
<dbReference type="AlphaFoldDB" id="A0A0C9WGX7"/>
<feature type="domain" description="Nephrocystin 3-like N-terminal" evidence="2">
    <location>
        <begin position="2"/>
        <end position="140"/>
    </location>
</feature>
<evidence type="ECO:0000259" key="2">
    <source>
        <dbReference type="Pfam" id="PF24883"/>
    </source>
</evidence>
<dbReference type="Pfam" id="PF24883">
    <property type="entry name" value="NPHP3_N"/>
    <property type="match status" value="1"/>
</dbReference>
<feature type="non-terminal residue" evidence="3">
    <location>
        <position position="1"/>
    </location>
</feature>
<evidence type="ECO:0000256" key="1">
    <source>
        <dbReference type="ARBA" id="ARBA00022737"/>
    </source>
</evidence>
<evidence type="ECO:0000313" key="3">
    <source>
        <dbReference type="EMBL" id="KIJ90214.1"/>
    </source>
</evidence>
<accession>A0A0C9WGX7</accession>
<reference evidence="4" key="2">
    <citation type="submission" date="2015-01" db="EMBL/GenBank/DDBJ databases">
        <title>Evolutionary Origins and Diversification of the Mycorrhizal Mutualists.</title>
        <authorList>
            <consortium name="DOE Joint Genome Institute"/>
            <consortium name="Mycorrhizal Genomics Consortium"/>
            <person name="Kohler A."/>
            <person name="Kuo A."/>
            <person name="Nagy L.G."/>
            <person name="Floudas D."/>
            <person name="Copeland A."/>
            <person name="Barry K.W."/>
            <person name="Cichocki N."/>
            <person name="Veneault-Fourrey C."/>
            <person name="LaButti K."/>
            <person name="Lindquist E.A."/>
            <person name="Lipzen A."/>
            <person name="Lundell T."/>
            <person name="Morin E."/>
            <person name="Murat C."/>
            <person name="Riley R."/>
            <person name="Ohm R."/>
            <person name="Sun H."/>
            <person name="Tunlid A."/>
            <person name="Henrissat B."/>
            <person name="Grigoriev I.V."/>
            <person name="Hibbett D.S."/>
            <person name="Martin F."/>
        </authorList>
    </citation>
    <scope>NUCLEOTIDE SEQUENCE [LARGE SCALE GENOMIC DNA]</scope>
    <source>
        <strain evidence="4">LaAM-08-1</strain>
    </source>
</reference>
<sequence>QTIAEHYAAKGRLLGSFFFLRGAGERSHISRLIPTLAHQISLSVPSAKPSLEKALHDEPALLEPSVSLAHKFQRLIIDPIHSTTFNILSSSEASPRLARQRIFVIDALDECDDKTEMAAFIDALITASSGLPFRILLTSRVEEHIRKQFDDSGTDSVLYCLDLASYDACLDIQVYFEKQFNRIYDQNLRVMRRIPKPWPSSEDLAVLLDKAGSSFAFATTLIQFVRGYPMPHKALQKLLESGVNGLDPLYEQVLSSASGTADFHQILGTIIILEDNKSITFLSSLLHLQNEDVVCELLGVQSIIKIPGNDDEPIMLYHTSLRDFLTIKSRSKQYFIDPPLQHLHLAIHCLKHLAEYPSKDFFEGDVAMYACFRWPHHIFLGFQEQALNMDETITTSLVILIDNLLTFHSKTWYNTMLIVDGSKKARMLKYGHHTLNMSKTSQGSIVTRNFMKLFEQIIGFCEVRVYD</sequence>
<gene>
    <name evidence="3" type="ORF">K443DRAFT_116926</name>
</gene>
<dbReference type="PANTHER" id="PTHR10039">
    <property type="entry name" value="AMELOGENIN"/>
    <property type="match status" value="1"/>
</dbReference>
<dbReference type="InterPro" id="IPR056884">
    <property type="entry name" value="NPHP3-like_N"/>
</dbReference>
<keyword evidence="1" id="KW-0677">Repeat</keyword>
<organism evidence="3 4">
    <name type="scientific">Laccaria amethystina LaAM-08-1</name>
    <dbReference type="NCBI Taxonomy" id="1095629"/>
    <lineage>
        <taxon>Eukaryota</taxon>
        <taxon>Fungi</taxon>
        <taxon>Dikarya</taxon>
        <taxon>Basidiomycota</taxon>
        <taxon>Agaricomycotina</taxon>
        <taxon>Agaricomycetes</taxon>
        <taxon>Agaricomycetidae</taxon>
        <taxon>Agaricales</taxon>
        <taxon>Agaricineae</taxon>
        <taxon>Hydnangiaceae</taxon>
        <taxon>Laccaria</taxon>
    </lineage>
</organism>
<evidence type="ECO:0000313" key="4">
    <source>
        <dbReference type="Proteomes" id="UP000054477"/>
    </source>
</evidence>